<accession>A0A450XVR9</accession>
<evidence type="ECO:0000313" key="1">
    <source>
        <dbReference type="EMBL" id="VFK33372.1"/>
    </source>
</evidence>
<organism evidence="1">
    <name type="scientific">Candidatus Kentrum sp. MB</name>
    <dbReference type="NCBI Taxonomy" id="2138164"/>
    <lineage>
        <taxon>Bacteria</taxon>
        <taxon>Pseudomonadati</taxon>
        <taxon>Pseudomonadota</taxon>
        <taxon>Gammaproteobacteria</taxon>
        <taxon>Candidatus Kentrum</taxon>
    </lineage>
</organism>
<proteinExistence type="predicted"/>
<protein>
    <submittedName>
        <fullName evidence="1">Uncharacterized protein</fullName>
    </submittedName>
</protein>
<sequence>MKERLLFHSNFTSLLPAQNNPLKPRRIVGTRLHGIDAANSLNSDWMRKWCDCVLEYADAILITADCACCSPLRERLHGHQPRVTVLLVDPWLSVTHPLNTLVEKALFDGAAELILQSSEVWIDKRCIEAMSRHLEEDTLVVGAGFSERHADFAGTVPLDGLASPWNTLALWDLKKLARTGFLPVSGGLLAGIPGGMEEVAAISLLQHMDPVSCRAKVFKASRRHWAIHALTPERAALHEIKMQTKYQRAERQLQHLGIPRGSVILLEGGETSLSKSETK</sequence>
<name>A0A450XVR9_9GAMM</name>
<reference evidence="1" key="1">
    <citation type="submission" date="2019-02" db="EMBL/GenBank/DDBJ databases">
        <authorList>
            <person name="Gruber-Vodicka R. H."/>
            <person name="Seah K. B. B."/>
        </authorList>
    </citation>
    <scope>NUCLEOTIDE SEQUENCE</scope>
    <source>
        <strain evidence="1">BECK_BZ197</strain>
        <strain evidence="2">BECK_BZ198</strain>
    </source>
</reference>
<dbReference type="EMBL" id="CAADGH010000180">
    <property type="protein sequence ID" value="VFK77603.1"/>
    <property type="molecule type" value="Genomic_DNA"/>
</dbReference>
<gene>
    <name evidence="1" type="ORF">BECKMB1821G_GA0114241_11522</name>
    <name evidence="2" type="ORF">BECKMB1821H_GA0114242_11801</name>
</gene>
<dbReference type="AlphaFoldDB" id="A0A450XVR9"/>
<dbReference type="EMBL" id="CAADFO010000152">
    <property type="protein sequence ID" value="VFK33372.1"/>
    <property type="molecule type" value="Genomic_DNA"/>
</dbReference>
<evidence type="ECO:0000313" key="2">
    <source>
        <dbReference type="EMBL" id="VFK77603.1"/>
    </source>
</evidence>